<reference evidence="1 2" key="1">
    <citation type="journal article" date="2018" name="Front. Plant Sci.">
        <title>Red Clover (Trifolium pratense) and Zigzag Clover (T. medium) - A Picture of Genomic Similarities and Differences.</title>
        <authorList>
            <person name="Dluhosova J."/>
            <person name="Istvanek J."/>
            <person name="Nedelnik J."/>
            <person name="Repkova J."/>
        </authorList>
    </citation>
    <scope>NUCLEOTIDE SEQUENCE [LARGE SCALE GENOMIC DNA]</scope>
    <source>
        <strain evidence="2">cv. 10/8</strain>
        <tissue evidence="1">Leaf</tissue>
    </source>
</reference>
<dbReference type="Proteomes" id="UP000265520">
    <property type="component" value="Unassembled WGS sequence"/>
</dbReference>
<evidence type="ECO:0000313" key="1">
    <source>
        <dbReference type="EMBL" id="MCI82885.1"/>
    </source>
</evidence>
<evidence type="ECO:0000313" key="2">
    <source>
        <dbReference type="Proteomes" id="UP000265520"/>
    </source>
</evidence>
<comment type="caution">
    <text evidence="1">The sequence shown here is derived from an EMBL/GenBank/DDBJ whole genome shotgun (WGS) entry which is preliminary data.</text>
</comment>
<accession>A0A392V7S7</accession>
<keyword evidence="2" id="KW-1185">Reference proteome</keyword>
<dbReference type="AlphaFoldDB" id="A0A392V7S7"/>
<proteinExistence type="predicted"/>
<feature type="non-terminal residue" evidence="1">
    <location>
        <position position="47"/>
    </location>
</feature>
<dbReference type="EMBL" id="LXQA011053864">
    <property type="protein sequence ID" value="MCI82885.1"/>
    <property type="molecule type" value="Genomic_DNA"/>
</dbReference>
<sequence>MGGCQWGGGEALRGGGRLLGFRMVGVKRGWFAKGIERRVGNGVDTFF</sequence>
<protein>
    <submittedName>
        <fullName evidence="1">Uncharacterized protein</fullName>
    </submittedName>
</protein>
<name>A0A392V7S7_9FABA</name>
<organism evidence="1 2">
    <name type="scientific">Trifolium medium</name>
    <dbReference type="NCBI Taxonomy" id="97028"/>
    <lineage>
        <taxon>Eukaryota</taxon>
        <taxon>Viridiplantae</taxon>
        <taxon>Streptophyta</taxon>
        <taxon>Embryophyta</taxon>
        <taxon>Tracheophyta</taxon>
        <taxon>Spermatophyta</taxon>
        <taxon>Magnoliopsida</taxon>
        <taxon>eudicotyledons</taxon>
        <taxon>Gunneridae</taxon>
        <taxon>Pentapetalae</taxon>
        <taxon>rosids</taxon>
        <taxon>fabids</taxon>
        <taxon>Fabales</taxon>
        <taxon>Fabaceae</taxon>
        <taxon>Papilionoideae</taxon>
        <taxon>50 kb inversion clade</taxon>
        <taxon>NPAAA clade</taxon>
        <taxon>Hologalegina</taxon>
        <taxon>IRL clade</taxon>
        <taxon>Trifolieae</taxon>
        <taxon>Trifolium</taxon>
    </lineage>
</organism>